<dbReference type="GO" id="GO:0016182">
    <property type="term" value="P:synaptic vesicle budding from endosome"/>
    <property type="evidence" value="ECO:0007669"/>
    <property type="project" value="TreeGrafter"/>
</dbReference>
<accession>A0A1A9W8N9</accession>
<dbReference type="InterPro" id="IPR002553">
    <property type="entry name" value="Clathrin/coatomer_adapt-like_N"/>
</dbReference>
<dbReference type="GO" id="GO:0048490">
    <property type="term" value="P:anterograde synaptic vesicle transport"/>
    <property type="evidence" value="ECO:0007669"/>
    <property type="project" value="TreeGrafter"/>
</dbReference>
<feature type="compositionally biased region" description="Low complexity" evidence="9">
    <location>
        <begin position="741"/>
        <end position="757"/>
    </location>
</feature>
<feature type="region of interest" description="Disordered" evidence="9">
    <location>
        <begin position="780"/>
        <end position="861"/>
    </location>
</feature>
<keyword evidence="5" id="KW-0677">Repeat</keyword>
<dbReference type="InterPro" id="IPR010474">
    <property type="entry name" value="AP3D_dom_metazoa"/>
</dbReference>
<dbReference type="Pfam" id="PF01602">
    <property type="entry name" value="Adaptin_N"/>
    <property type="match status" value="1"/>
</dbReference>
<dbReference type="InterPro" id="IPR016024">
    <property type="entry name" value="ARM-type_fold"/>
</dbReference>
<feature type="domain" description="AP-3 complex subunit delta" evidence="10">
    <location>
        <begin position="707"/>
        <end position="867"/>
    </location>
</feature>
<dbReference type="PANTHER" id="PTHR22781">
    <property type="entry name" value="DELTA ADAPTIN-RELATED"/>
    <property type="match status" value="1"/>
</dbReference>
<dbReference type="EnsemblMetazoa" id="GBRI010299-RA">
    <property type="protein sequence ID" value="GBRI010299-PA"/>
    <property type="gene ID" value="GBRI010299"/>
</dbReference>
<evidence type="ECO:0000313" key="11">
    <source>
        <dbReference type="EnsemblMetazoa" id="GBRI010299-PA"/>
    </source>
</evidence>
<dbReference type="GO" id="GO:0006896">
    <property type="term" value="P:Golgi to vacuole transport"/>
    <property type="evidence" value="ECO:0007669"/>
    <property type="project" value="TreeGrafter"/>
</dbReference>
<dbReference type="Proteomes" id="UP000091820">
    <property type="component" value="Unassembled WGS sequence"/>
</dbReference>
<feature type="compositionally biased region" description="Basic residues" evidence="9">
    <location>
        <begin position="796"/>
        <end position="813"/>
    </location>
</feature>
<dbReference type="GO" id="GO:1904115">
    <property type="term" value="C:axon cytoplasm"/>
    <property type="evidence" value="ECO:0007669"/>
    <property type="project" value="GOC"/>
</dbReference>
<dbReference type="SUPFAM" id="SSF48371">
    <property type="entry name" value="ARM repeat"/>
    <property type="match status" value="1"/>
</dbReference>
<dbReference type="PANTHER" id="PTHR22781:SF12">
    <property type="entry name" value="AP-3 COMPLEX SUBUNIT DELTA-1"/>
    <property type="match status" value="1"/>
</dbReference>
<feature type="region of interest" description="Disordered" evidence="9">
    <location>
        <begin position="724"/>
        <end position="758"/>
    </location>
</feature>
<dbReference type="AlphaFoldDB" id="A0A1A9W8N9"/>
<dbReference type="GO" id="GO:0005794">
    <property type="term" value="C:Golgi apparatus"/>
    <property type="evidence" value="ECO:0007669"/>
    <property type="project" value="UniProtKB-SubCell"/>
</dbReference>
<dbReference type="GO" id="GO:0098830">
    <property type="term" value="C:presynaptic endosome"/>
    <property type="evidence" value="ECO:0007669"/>
    <property type="project" value="TreeGrafter"/>
</dbReference>
<proteinExistence type="inferred from homology"/>
<sequence>MALKKVKGNFERMFDKNLTDLVRGIRNNKDNEAKYISQCIEEIKQELRQDNINVKCNAVAKLTYIQMLGYDISWAGFNIIEVMSSSKFTCKRIGYLAASQCFHPDSELLMLTTNMIRKDLNSQNQYDAGVALSGLSCFISPDLSRDLANDIMTLMSSTKPYLRMKAVLMMYKVFLRYPEALKPAFPKLKEKLEDPDPGVQSAAVNVVCELARKNPKNYLPLAPVFFKLMTTSTNNWMLIKIIKLFGALTPLEPRLGKKLIEPLTNLIHRQTIFEKLFKIYYEQNSTSAMSLLYECINTVIAVLISISSGMPNHSASIQLCVQKLRILIEDSDQNLKYLGLLAMSKILKTHPKSVQAHKDLILACLDDKDESIRLRALDLLYGMVSKKNLMEIVKRLLGHMERAEGSAYRDELLYKVIEICSQSSYLFVTNFEWYLTVLVELIQLEAGSKHGRLIAEQLLDVAIRVPVVRQFAVNEMANLLDTFIVSSQSNSMYEVLYAAAWIVGEFSSELEDAEPTLNVLLKPRQVPGHIQGVFVQNVMKLFTRLATTYMENEDANGLIRLCDHVLEKLQSFNSSNDIEVQERAHSACILLEMLRAQFGTLTSNHNCVDIINSGDAAEVKPSRNVPTMAIEIVQEMALLFAGELIPVAPKAQRKVPLPDGLDLDEWINAPPEDESSSSSQDEKEELFVSSLAAYEEEETKRRKSEEMTPEQIERQRMQRLIEQSNNPHYLKSFPSTPEVGQNARSASSNNSQHNADQYDNLDDIPITELSLDIPLKLGATKRSDQYLMQEKANAKEKKKHKKSKKSKKSKTKTNRNSSTESEEEPTPLHVVNTTLDMPEGVALSDSEEKDKQFDPDDPHRALDIELDIPVLELPKYRSTKSQKKYNLDALENIKKSQVSTDSAHKNEKKKNKDKEKEKHRKSTSKRIQITEDANDRANLLDISMEELQMPSDSTVIENEENRREAKRKSNKKPYKSNKELKDVELVSSTKKKKNKTEKRDYHHHHHKDKKKSHKPSAQDYEEAMGISTPSKEIF</sequence>
<evidence type="ECO:0000256" key="5">
    <source>
        <dbReference type="ARBA" id="ARBA00022737"/>
    </source>
</evidence>
<reference evidence="12" key="1">
    <citation type="submission" date="2014-03" db="EMBL/GenBank/DDBJ databases">
        <authorList>
            <person name="Aksoy S."/>
            <person name="Warren W."/>
            <person name="Wilson R.K."/>
        </authorList>
    </citation>
    <scope>NUCLEOTIDE SEQUENCE [LARGE SCALE GENOMIC DNA]</scope>
    <source>
        <strain evidence="12">IAEA</strain>
    </source>
</reference>
<keyword evidence="12" id="KW-1185">Reference proteome</keyword>
<evidence type="ECO:0000256" key="3">
    <source>
        <dbReference type="ARBA" id="ARBA00015717"/>
    </source>
</evidence>
<feature type="region of interest" description="Disordered" evidence="9">
    <location>
        <begin position="662"/>
        <end position="686"/>
    </location>
</feature>
<feature type="compositionally biased region" description="Polar residues" evidence="9">
    <location>
        <begin position="724"/>
        <end position="739"/>
    </location>
</feature>
<keyword evidence="6 8" id="KW-0653">Protein transport</keyword>
<dbReference type="STRING" id="37001.A0A1A9W8N9"/>
<reference evidence="11" key="2">
    <citation type="submission" date="2020-05" db="UniProtKB">
        <authorList>
            <consortium name="EnsemblMetazoa"/>
        </authorList>
    </citation>
    <scope>IDENTIFICATION</scope>
    <source>
        <strain evidence="11">IAEA</strain>
    </source>
</reference>
<dbReference type="VEuPathDB" id="VectorBase:GBRI010299"/>
<feature type="compositionally biased region" description="Basic and acidic residues" evidence="9">
    <location>
        <begin position="698"/>
        <end position="712"/>
    </location>
</feature>
<dbReference type="GO" id="GO:0010008">
    <property type="term" value="C:endosome membrane"/>
    <property type="evidence" value="ECO:0007669"/>
    <property type="project" value="TreeGrafter"/>
</dbReference>
<comment type="subunit">
    <text evidence="8">Adaptor protein complex 3 (AP-3) is a heterotetramer.</text>
</comment>
<dbReference type="GO" id="GO:0098943">
    <property type="term" value="P:neurotransmitter receptor transport, postsynaptic endosome to lysosome"/>
    <property type="evidence" value="ECO:0007669"/>
    <property type="project" value="TreeGrafter"/>
</dbReference>
<feature type="compositionally biased region" description="Basic residues" evidence="9">
    <location>
        <begin position="989"/>
        <end position="1014"/>
    </location>
</feature>
<feature type="compositionally biased region" description="Acidic residues" evidence="9">
    <location>
        <begin position="662"/>
        <end position="675"/>
    </location>
</feature>
<feature type="compositionally biased region" description="Basic residues" evidence="9">
    <location>
        <begin position="964"/>
        <end position="975"/>
    </location>
</feature>
<evidence type="ECO:0000256" key="4">
    <source>
        <dbReference type="ARBA" id="ARBA00022448"/>
    </source>
</evidence>
<dbReference type="InterPro" id="IPR017105">
    <property type="entry name" value="AP3_complex_dsu"/>
</dbReference>
<keyword evidence="8" id="KW-0333">Golgi apparatus</keyword>
<evidence type="ECO:0000256" key="7">
    <source>
        <dbReference type="ARBA" id="ARBA00023136"/>
    </source>
</evidence>
<dbReference type="SMART" id="SM01354">
    <property type="entry name" value="BLVR"/>
    <property type="match status" value="1"/>
</dbReference>
<evidence type="ECO:0000313" key="12">
    <source>
        <dbReference type="Proteomes" id="UP000091820"/>
    </source>
</evidence>
<evidence type="ECO:0000256" key="2">
    <source>
        <dbReference type="ARBA" id="ARBA00006613"/>
    </source>
</evidence>
<dbReference type="GO" id="GO:0048499">
    <property type="term" value="P:synaptic vesicle membrane organization"/>
    <property type="evidence" value="ECO:0007669"/>
    <property type="project" value="TreeGrafter"/>
</dbReference>
<feature type="compositionally biased region" description="Basic and acidic residues" evidence="9">
    <location>
        <begin position="846"/>
        <end position="861"/>
    </location>
</feature>
<evidence type="ECO:0000259" key="10">
    <source>
        <dbReference type="SMART" id="SM01354"/>
    </source>
</evidence>
<dbReference type="Pfam" id="PF06375">
    <property type="entry name" value="AP3D1"/>
    <property type="match status" value="1"/>
</dbReference>
<dbReference type="GO" id="GO:0030123">
    <property type="term" value="C:AP-3 adaptor complex"/>
    <property type="evidence" value="ECO:0007669"/>
    <property type="project" value="InterPro"/>
</dbReference>
<comment type="subcellular location">
    <subcellularLocation>
        <location evidence="1">Endomembrane system</location>
    </subcellularLocation>
    <subcellularLocation>
        <location evidence="8">Golgi apparatus</location>
    </subcellularLocation>
</comment>
<evidence type="ECO:0000256" key="8">
    <source>
        <dbReference type="PIRNR" id="PIRNR037092"/>
    </source>
</evidence>
<evidence type="ECO:0000256" key="9">
    <source>
        <dbReference type="SAM" id="MobiDB-lite"/>
    </source>
</evidence>
<comment type="similarity">
    <text evidence="2 8">Belongs to the adaptor complexes large subunit family.</text>
</comment>
<keyword evidence="4 8" id="KW-0813">Transport</keyword>
<dbReference type="InterPro" id="IPR011989">
    <property type="entry name" value="ARM-like"/>
</dbReference>
<dbReference type="GO" id="GO:0043195">
    <property type="term" value="C:terminal bouton"/>
    <property type="evidence" value="ECO:0007669"/>
    <property type="project" value="TreeGrafter"/>
</dbReference>
<dbReference type="Gene3D" id="1.25.10.10">
    <property type="entry name" value="Leucine-rich Repeat Variant"/>
    <property type="match status" value="1"/>
</dbReference>
<feature type="region of interest" description="Disordered" evidence="9">
    <location>
        <begin position="693"/>
        <end position="712"/>
    </location>
</feature>
<keyword evidence="7" id="KW-0472">Membrane</keyword>
<dbReference type="GO" id="GO:0006623">
    <property type="term" value="P:protein targeting to vacuole"/>
    <property type="evidence" value="ECO:0007669"/>
    <property type="project" value="TreeGrafter"/>
</dbReference>
<evidence type="ECO:0000256" key="6">
    <source>
        <dbReference type="ARBA" id="ARBA00022927"/>
    </source>
</evidence>
<feature type="region of interest" description="Disordered" evidence="9">
    <location>
        <begin position="874"/>
        <end position="1034"/>
    </location>
</feature>
<feature type="compositionally biased region" description="Basic and acidic residues" evidence="9">
    <location>
        <begin position="902"/>
        <end position="916"/>
    </location>
</feature>
<name>A0A1A9W8N9_9MUSC</name>
<organism evidence="11 12">
    <name type="scientific">Glossina brevipalpis</name>
    <dbReference type="NCBI Taxonomy" id="37001"/>
    <lineage>
        <taxon>Eukaryota</taxon>
        <taxon>Metazoa</taxon>
        <taxon>Ecdysozoa</taxon>
        <taxon>Arthropoda</taxon>
        <taxon>Hexapoda</taxon>
        <taxon>Insecta</taxon>
        <taxon>Pterygota</taxon>
        <taxon>Neoptera</taxon>
        <taxon>Endopterygota</taxon>
        <taxon>Diptera</taxon>
        <taxon>Brachycera</taxon>
        <taxon>Muscomorpha</taxon>
        <taxon>Hippoboscoidea</taxon>
        <taxon>Glossinidae</taxon>
        <taxon>Glossina</taxon>
    </lineage>
</organism>
<dbReference type="FunFam" id="1.25.10.10:FF:000251">
    <property type="entry name" value="AP-3 complex subunit delta"/>
    <property type="match status" value="1"/>
</dbReference>
<dbReference type="PIRSF" id="PIRSF037092">
    <property type="entry name" value="AP3_complex_delta"/>
    <property type="match status" value="1"/>
</dbReference>
<protein>
    <recommendedName>
        <fullName evidence="3 8">AP-3 complex subunit delta</fullName>
    </recommendedName>
</protein>
<evidence type="ECO:0000256" key="1">
    <source>
        <dbReference type="ARBA" id="ARBA00004308"/>
    </source>
</evidence>